<comment type="function">
    <text evidence="9 11">Carrier of the growing fatty acid chain in fatty acid biosynthesis.</text>
</comment>
<accession>A0A7M2YW42</accession>
<evidence type="ECO:0000256" key="2">
    <source>
        <dbReference type="ARBA" id="ARBA00010930"/>
    </source>
</evidence>
<keyword evidence="3 9" id="KW-0596">Phosphopantetheine</keyword>
<dbReference type="GO" id="GO:0005829">
    <property type="term" value="C:cytosol"/>
    <property type="evidence" value="ECO:0007669"/>
    <property type="project" value="TreeGrafter"/>
</dbReference>
<keyword evidence="8 9" id="KW-0275">Fatty acid biosynthesis</keyword>
<dbReference type="InterPro" id="IPR036736">
    <property type="entry name" value="ACP-like_sf"/>
</dbReference>
<keyword evidence="6 9" id="KW-0276">Fatty acid metabolism</keyword>
<gene>
    <name evidence="9" type="primary">acpP</name>
    <name evidence="13" type="ORF">Gocc_2363</name>
</gene>
<dbReference type="NCBIfam" id="NF002148">
    <property type="entry name" value="PRK00982.1-2"/>
    <property type="match status" value="1"/>
</dbReference>
<feature type="modified residue" description="O-(pantetheine 4'-phosphoryl)serine" evidence="9">
    <location>
        <position position="41"/>
    </location>
</feature>
<protein>
    <recommendedName>
        <fullName evidence="9 10">Acyl carrier protein</fullName>
        <shortName evidence="9">ACP</shortName>
    </recommendedName>
</protein>
<dbReference type="PANTHER" id="PTHR20863:SF76">
    <property type="entry name" value="CARRIER DOMAIN-CONTAINING PROTEIN"/>
    <property type="match status" value="1"/>
</dbReference>
<dbReference type="Pfam" id="PF00550">
    <property type="entry name" value="PP-binding"/>
    <property type="match status" value="1"/>
</dbReference>
<evidence type="ECO:0000256" key="8">
    <source>
        <dbReference type="ARBA" id="ARBA00023160"/>
    </source>
</evidence>
<evidence type="ECO:0000313" key="14">
    <source>
        <dbReference type="Proteomes" id="UP000254134"/>
    </source>
</evidence>
<dbReference type="InterPro" id="IPR009081">
    <property type="entry name" value="PP-bd_ACP"/>
</dbReference>
<dbReference type="NCBIfam" id="NF002151">
    <property type="entry name" value="PRK00982.1-5"/>
    <property type="match status" value="1"/>
</dbReference>
<evidence type="ECO:0000259" key="12">
    <source>
        <dbReference type="PROSITE" id="PS50075"/>
    </source>
</evidence>
<dbReference type="PROSITE" id="PS50075">
    <property type="entry name" value="CARRIER"/>
    <property type="match status" value="1"/>
</dbReference>
<keyword evidence="5 9" id="KW-0597">Phosphoprotein</keyword>
<dbReference type="NCBIfam" id="TIGR00517">
    <property type="entry name" value="acyl_carrier"/>
    <property type="match status" value="1"/>
</dbReference>
<proteinExistence type="inferred from homology"/>
<comment type="subcellular location">
    <subcellularLocation>
        <location evidence="9">Cytoplasm</location>
    </subcellularLocation>
</comment>
<dbReference type="AlphaFoldDB" id="A0A7M2YW42"/>
<evidence type="ECO:0000256" key="11">
    <source>
        <dbReference type="RuleBase" id="RU003545"/>
    </source>
</evidence>
<evidence type="ECO:0000313" key="13">
    <source>
        <dbReference type="EMBL" id="RDI73799.1"/>
    </source>
</evidence>
<dbReference type="SUPFAM" id="SSF47336">
    <property type="entry name" value="ACP-like"/>
    <property type="match status" value="1"/>
</dbReference>
<comment type="pathway">
    <text evidence="1 9 11">Lipid metabolism; fatty acid biosynthesis.</text>
</comment>
<comment type="similarity">
    <text evidence="2 9">Belongs to the acyl carrier protein (ACP) family.</text>
</comment>
<keyword evidence="7 9" id="KW-0443">Lipid metabolism</keyword>
<dbReference type="HAMAP" id="MF_01217">
    <property type="entry name" value="Acyl_carrier"/>
    <property type="match status" value="1"/>
</dbReference>
<name>A0A7M2YW42_9ACTN</name>
<evidence type="ECO:0000256" key="6">
    <source>
        <dbReference type="ARBA" id="ARBA00022832"/>
    </source>
</evidence>
<keyword evidence="4 9" id="KW-0444">Lipid biosynthesis</keyword>
<feature type="domain" description="Carrier" evidence="12">
    <location>
        <begin position="6"/>
        <end position="81"/>
    </location>
</feature>
<sequence length="81" mass="8928">MALSRDEVSERVKAVLSEQLGVDEGELSDEASFQEDLDADSLDLVELIMELEDQFGIKISDEDAQKITTVGQAVDYVVAHQ</sequence>
<dbReference type="GO" id="GO:0016020">
    <property type="term" value="C:membrane"/>
    <property type="evidence" value="ECO:0007669"/>
    <property type="project" value="GOC"/>
</dbReference>
<evidence type="ECO:0000256" key="7">
    <source>
        <dbReference type="ARBA" id="ARBA00023098"/>
    </source>
</evidence>
<reference evidence="14" key="2">
    <citation type="journal article" date="2019" name="MicrobiologyOpen">
        <title>High-quality draft genome sequence of Gaiella occulta isolated from a 150 meter deep mineral water borehole and comparison with the genome sequences of other deep-branching lineages of the phylum Actinobacteria.</title>
        <authorList>
            <person name="Severino R."/>
            <person name="Froufe H.J.C."/>
            <person name="Barroso C."/>
            <person name="Albuquerque L."/>
            <person name="Lobo-da-Cunha A."/>
            <person name="da Costa M.S."/>
            <person name="Egas C."/>
        </authorList>
    </citation>
    <scope>NUCLEOTIDE SEQUENCE [LARGE SCALE GENOMIC DNA]</scope>
    <source>
        <strain evidence="14">F2-233</strain>
    </source>
</reference>
<dbReference type="Proteomes" id="UP000254134">
    <property type="component" value="Unassembled WGS sequence"/>
</dbReference>
<dbReference type="InterPro" id="IPR003231">
    <property type="entry name" value="ACP"/>
</dbReference>
<dbReference type="Gene3D" id="1.10.1200.10">
    <property type="entry name" value="ACP-like"/>
    <property type="match status" value="1"/>
</dbReference>
<organism evidence="13 14">
    <name type="scientific">Gaiella occulta</name>
    <dbReference type="NCBI Taxonomy" id="1002870"/>
    <lineage>
        <taxon>Bacteria</taxon>
        <taxon>Bacillati</taxon>
        <taxon>Actinomycetota</taxon>
        <taxon>Thermoleophilia</taxon>
        <taxon>Gaiellales</taxon>
        <taxon>Gaiellaceae</taxon>
        <taxon>Gaiella</taxon>
    </lineage>
</organism>
<dbReference type="PANTHER" id="PTHR20863">
    <property type="entry name" value="ACYL CARRIER PROTEIN"/>
    <property type="match status" value="1"/>
</dbReference>
<evidence type="ECO:0000256" key="1">
    <source>
        <dbReference type="ARBA" id="ARBA00005194"/>
    </source>
</evidence>
<evidence type="ECO:0000256" key="10">
    <source>
        <dbReference type="NCBIfam" id="TIGR00517"/>
    </source>
</evidence>
<evidence type="ECO:0000256" key="5">
    <source>
        <dbReference type="ARBA" id="ARBA00022553"/>
    </source>
</evidence>
<keyword evidence="9" id="KW-0963">Cytoplasm</keyword>
<evidence type="ECO:0000256" key="3">
    <source>
        <dbReference type="ARBA" id="ARBA00022450"/>
    </source>
</evidence>
<comment type="PTM">
    <text evidence="11">4'-phosphopantetheine is transferred from CoA to a specific serine of apo-ACP by acpS.</text>
</comment>
<comment type="PTM">
    <text evidence="9">4'-phosphopantetheine is transferred from CoA to a specific serine of apo-ACP by AcpS. This modification is essential for activity because fatty acids are bound in thioester linkage to the sulfhydryl of the prosthetic group.</text>
</comment>
<dbReference type="UniPathway" id="UPA00094"/>
<evidence type="ECO:0000256" key="9">
    <source>
        <dbReference type="HAMAP-Rule" id="MF_01217"/>
    </source>
</evidence>
<comment type="caution">
    <text evidence="13">The sequence shown here is derived from an EMBL/GenBank/DDBJ whole genome shotgun (WGS) entry which is preliminary data.</text>
</comment>
<dbReference type="EMBL" id="QQZY01000006">
    <property type="protein sequence ID" value="RDI73799.1"/>
    <property type="molecule type" value="Genomic_DNA"/>
</dbReference>
<dbReference type="NCBIfam" id="NF002150">
    <property type="entry name" value="PRK00982.1-4"/>
    <property type="match status" value="1"/>
</dbReference>
<keyword evidence="14" id="KW-1185">Reference proteome</keyword>
<dbReference type="GO" id="GO:0000035">
    <property type="term" value="F:acyl binding"/>
    <property type="evidence" value="ECO:0007669"/>
    <property type="project" value="TreeGrafter"/>
</dbReference>
<reference evidence="13 14" key="1">
    <citation type="submission" date="2018-07" db="EMBL/GenBank/DDBJ databases">
        <title>High-quality-draft genome sequence of Gaiella occulta.</title>
        <authorList>
            <person name="Severino R."/>
            <person name="Froufe H.J.C."/>
            <person name="Rainey F.A."/>
            <person name="Barroso C."/>
            <person name="Albuquerque L."/>
            <person name="Lobo-Da-Cunha A."/>
            <person name="Da Costa M.S."/>
            <person name="Egas C."/>
        </authorList>
    </citation>
    <scope>NUCLEOTIDE SEQUENCE [LARGE SCALE GENOMIC DNA]</scope>
    <source>
        <strain evidence="13 14">F2-233</strain>
    </source>
</reference>
<dbReference type="GO" id="GO:0009245">
    <property type="term" value="P:lipid A biosynthetic process"/>
    <property type="evidence" value="ECO:0007669"/>
    <property type="project" value="TreeGrafter"/>
</dbReference>
<dbReference type="GO" id="GO:0000036">
    <property type="term" value="F:acyl carrier activity"/>
    <property type="evidence" value="ECO:0007669"/>
    <property type="project" value="UniProtKB-UniRule"/>
</dbReference>
<dbReference type="FunFam" id="1.10.1200.10:FF:000003">
    <property type="entry name" value="Acyl carrier protein"/>
    <property type="match status" value="1"/>
</dbReference>
<evidence type="ECO:0000256" key="4">
    <source>
        <dbReference type="ARBA" id="ARBA00022516"/>
    </source>
</evidence>